<evidence type="ECO:0000256" key="1">
    <source>
        <dbReference type="SAM" id="MobiDB-lite"/>
    </source>
</evidence>
<dbReference type="RefSeq" id="XP_067920211.1">
    <property type="nucleotide sequence ID" value="XM_068067814.1"/>
</dbReference>
<dbReference type="VEuPathDB" id="ToxoDB:CSUI_007669"/>
<dbReference type="Proteomes" id="UP000221165">
    <property type="component" value="Unassembled WGS sequence"/>
</dbReference>
<name>A0A2C6KPS2_9APIC</name>
<dbReference type="GeneID" id="94431025"/>
<proteinExistence type="predicted"/>
<feature type="region of interest" description="Disordered" evidence="1">
    <location>
        <begin position="560"/>
        <end position="588"/>
    </location>
</feature>
<feature type="compositionally biased region" description="Polar residues" evidence="1">
    <location>
        <begin position="1"/>
        <end position="21"/>
    </location>
</feature>
<dbReference type="InterPro" id="IPR025605">
    <property type="entry name" value="OST-HTH/LOTUS_dom"/>
</dbReference>
<evidence type="ECO:0000313" key="4">
    <source>
        <dbReference type="Proteomes" id="UP000221165"/>
    </source>
</evidence>
<evidence type="ECO:0000259" key="2">
    <source>
        <dbReference type="PROSITE" id="PS51644"/>
    </source>
</evidence>
<keyword evidence="4" id="KW-1185">Reference proteome</keyword>
<comment type="caution">
    <text evidence="3">The sequence shown here is derived from an EMBL/GenBank/DDBJ whole genome shotgun (WGS) entry which is preliminary data.</text>
</comment>
<feature type="region of interest" description="Disordered" evidence="1">
    <location>
        <begin position="769"/>
        <end position="851"/>
    </location>
</feature>
<dbReference type="PROSITE" id="PS51644">
    <property type="entry name" value="HTH_OST"/>
    <property type="match status" value="1"/>
</dbReference>
<dbReference type="InterPro" id="IPR025677">
    <property type="entry name" value="OST-HTH-assoc_dom"/>
</dbReference>
<dbReference type="Pfam" id="PF14418">
    <property type="entry name" value="OHA"/>
    <property type="match status" value="1"/>
</dbReference>
<organism evidence="3 4">
    <name type="scientific">Cystoisospora suis</name>
    <dbReference type="NCBI Taxonomy" id="483139"/>
    <lineage>
        <taxon>Eukaryota</taxon>
        <taxon>Sar</taxon>
        <taxon>Alveolata</taxon>
        <taxon>Apicomplexa</taxon>
        <taxon>Conoidasida</taxon>
        <taxon>Coccidia</taxon>
        <taxon>Eucoccidiorida</taxon>
        <taxon>Eimeriorina</taxon>
        <taxon>Sarcocystidae</taxon>
        <taxon>Cystoisospora</taxon>
    </lineage>
</organism>
<accession>A0A2C6KPS2</accession>
<reference evidence="3 4" key="1">
    <citation type="journal article" date="2017" name="Int. J. Parasitol.">
        <title>The genome of the protozoan parasite Cystoisospora suis and a reverse vaccinology approach to identify vaccine candidates.</title>
        <authorList>
            <person name="Palmieri N."/>
            <person name="Shrestha A."/>
            <person name="Ruttkowski B."/>
            <person name="Beck T."/>
            <person name="Vogl C."/>
            <person name="Tomley F."/>
            <person name="Blake D.P."/>
            <person name="Joachim A."/>
        </authorList>
    </citation>
    <scope>NUCLEOTIDE SEQUENCE [LARGE SCALE GENOMIC DNA]</scope>
    <source>
        <strain evidence="3 4">Wien I</strain>
    </source>
</reference>
<feature type="compositionally biased region" description="Polar residues" evidence="1">
    <location>
        <begin position="795"/>
        <end position="806"/>
    </location>
</feature>
<dbReference type="EMBL" id="MIGC01004106">
    <property type="protein sequence ID" value="PHJ18505.1"/>
    <property type="molecule type" value="Genomic_DNA"/>
</dbReference>
<evidence type="ECO:0000313" key="3">
    <source>
        <dbReference type="EMBL" id="PHJ18505.1"/>
    </source>
</evidence>
<protein>
    <submittedName>
        <fullName evidence="3">Ost-hth associated domain protein</fullName>
    </submittedName>
</protein>
<feature type="region of interest" description="Disordered" evidence="1">
    <location>
        <begin position="1"/>
        <end position="111"/>
    </location>
</feature>
<sequence length="851" mass="92733">MVQTSCSVSTRESVSTQNSETPPVGPRTHYGTPPPSPPSARFPPGSSYTSSFPTPVEAYYPTAPSCPPPSPWQRRNSPRDGVNRPPRPPPPSGKFARLPPAPATQGRRMHPVGPPVACPKTKAIPSPPSTPKPPLPVMVHSKPHGLFGPVPKSILKEGIKQRIAGVDVLRLADGSVLPRIDGSNLQHLLYTNPRLFPELAKALTDCVLFLYKEGIKPFAGEIAHQMRKRTEGGSWLPSEVVALAVAAQDLSPRVERRVKGEDGWVILLKESQIPASFDGFVDTRAREDCYTAEQWLAFNRYFIEKMRSNVTESTPGGSTALFIEGRYALAERLRQEIPMFRNMKLAHLIRMVQLASWKKLLTYRDKALVPVAACPVAAKECAQRNSFSAPGSENAATAHAAIEQLLRALSRIVDPEPTGVFLAQLKDLVRWTTYERLDCMILGHTKLQDLLLSEPFNRYYRLYTPEGNEHCTYVQSKRYALPWGGVLHTRCSMLWDPEGCPMMESGGPDCALFGCWGTPPSSSPDQDSPRVPEHNRDWKFSSQFRAGTFRSSVCLLRPDNTEGCPPPPSLSVPPLRASSDSTLEKENSDDDNLFQWIEADVNRLLDDGSPEIEGNEVATSTLSAIADSGDEGSSTVVASLDFPSSLAEKSGDCQPAEPTPDNFLEAVWFPDVSLDKSKLTEVPVQLSATQGGCLPFVQKFLMNSKASSASYTRAEKNLDSFLENMGGDAESLPDSCCYFRDRWAAGGGSGGSFFYGTSLIAVVLESGTIGHRGEPPPPLDPELTKVSGEEEMPLTPSTDCDGSQSMPTPPPLPEMSLGLFHSLSNDDENEGESKFGGGKKSTSDESDSSQN</sequence>
<dbReference type="AlphaFoldDB" id="A0A2C6KPS2"/>
<feature type="domain" description="HTH OST-type" evidence="2">
    <location>
        <begin position="401"/>
        <end position="476"/>
    </location>
</feature>
<gene>
    <name evidence="3" type="ORF">CSUI_007669</name>
</gene>
<feature type="compositionally biased region" description="Pro residues" evidence="1">
    <location>
        <begin position="32"/>
        <end position="41"/>
    </location>
</feature>
<dbReference type="OrthoDB" id="361803at2759"/>